<gene>
    <name evidence="1" type="ORF">FGO68_gene3606</name>
</gene>
<evidence type="ECO:0000313" key="2">
    <source>
        <dbReference type="Proteomes" id="UP000785679"/>
    </source>
</evidence>
<sequence>MQDSTGSIQEGRSQMSIISHVDQLQAFYYCEHFPSCEPLFPHNRQLHPKHQIVKRDPRLDQLHLAPLLRLGLKEQMLALVQHWPS</sequence>
<comment type="caution">
    <text evidence="1">The sequence shown here is derived from an EMBL/GenBank/DDBJ whole genome shotgun (WGS) entry which is preliminary data.</text>
</comment>
<organism evidence="1 2">
    <name type="scientific">Halteria grandinella</name>
    <dbReference type="NCBI Taxonomy" id="5974"/>
    <lineage>
        <taxon>Eukaryota</taxon>
        <taxon>Sar</taxon>
        <taxon>Alveolata</taxon>
        <taxon>Ciliophora</taxon>
        <taxon>Intramacronucleata</taxon>
        <taxon>Spirotrichea</taxon>
        <taxon>Stichotrichia</taxon>
        <taxon>Sporadotrichida</taxon>
        <taxon>Halteriidae</taxon>
        <taxon>Halteria</taxon>
    </lineage>
</organism>
<evidence type="ECO:0000313" key="1">
    <source>
        <dbReference type="EMBL" id="TNV70699.1"/>
    </source>
</evidence>
<accession>A0A8J8SU07</accession>
<keyword evidence="2" id="KW-1185">Reference proteome</keyword>
<reference evidence="1" key="1">
    <citation type="submission" date="2019-06" db="EMBL/GenBank/DDBJ databases">
        <authorList>
            <person name="Zheng W."/>
        </authorList>
    </citation>
    <scope>NUCLEOTIDE SEQUENCE</scope>
    <source>
        <strain evidence="1">QDHG01</strain>
    </source>
</reference>
<dbReference type="Proteomes" id="UP000785679">
    <property type="component" value="Unassembled WGS sequence"/>
</dbReference>
<protein>
    <submittedName>
        <fullName evidence="1">Uncharacterized protein</fullName>
    </submittedName>
</protein>
<name>A0A8J8SU07_HALGN</name>
<dbReference type="AlphaFoldDB" id="A0A8J8SU07"/>
<dbReference type="EMBL" id="RRYP01033661">
    <property type="protein sequence ID" value="TNV70699.1"/>
    <property type="molecule type" value="Genomic_DNA"/>
</dbReference>
<proteinExistence type="predicted"/>